<evidence type="ECO:0000256" key="1">
    <source>
        <dbReference type="ARBA" id="ARBA00003408"/>
    </source>
</evidence>
<protein>
    <recommendedName>
        <fullName evidence="4">Probable multidrug resistance protein NorM</fullName>
    </recommendedName>
    <alternativeName>
        <fullName evidence="12">Multidrug-efflux transporter</fullName>
    </alternativeName>
</protein>
<evidence type="ECO:0000256" key="2">
    <source>
        <dbReference type="ARBA" id="ARBA00004651"/>
    </source>
</evidence>
<dbReference type="InterPro" id="IPR050222">
    <property type="entry name" value="MATE_MdtK"/>
</dbReference>
<keyword evidence="8 13" id="KW-0812">Transmembrane</keyword>
<evidence type="ECO:0000256" key="6">
    <source>
        <dbReference type="ARBA" id="ARBA00022449"/>
    </source>
</evidence>
<sequence length="447" mass="48696">MFTRKNLIKLLVPLVIEQLLAVTVGMADTIMIAKRGEEAVSGISAVDAICVLLIGLFSALATGGAVVAAQYIGQKNREKAREAANQLVLSVAFLSVILMVISLIGNEAILHLIYGKLSPQTMQNAKTYFYIVAVSFPFIAIYNAGAALFRAMGNSKISMMTSLWMNIINITGNAILIFVFGMGVAGAAISTLLSRMIAAIIVIYRLRNQENAICIEYNFRLGYQPEMIRRILKIGIPNGLENSIFQFGKLLVGSLIAMYGEVGMTANAIGNSVASFNCIPGSAIGLAMITVVGQCVGAGKLDEAKKYTWKLLKYASISMLVLNIIVLLSVNPIVNLFEAQAATKELATKLIIYHCICCIIIWPSAFTLPNALRAANDVKYTMFTSISSMWIFRVGLSFVLAQNFGLGVFGVWVAMTIDWVFRAILFISRMVSGGWKKHARMEHTLTE</sequence>
<comment type="similarity">
    <text evidence="3">Belongs to the multi antimicrobial extrusion (MATE) (TC 2.A.66.1) family.</text>
</comment>
<dbReference type="CDD" id="cd13137">
    <property type="entry name" value="MATE_NorM_like"/>
    <property type="match status" value="1"/>
</dbReference>
<feature type="transmembrane region" description="Helical" evidence="13">
    <location>
        <begin position="279"/>
        <end position="299"/>
    </location>
</feature>
<dbReference type="InterPro" id="IPR002528">
    <property type="entry name" value="MATE_fam"/>
</dbReference>
<feature type="transmembrane region" description="Helical" evidence="13">
    <location>
        <begin position="43"/>
        <end position="67"/>
    </location>
</feature>
<keyword evidence="5" id="KW-0813">Transport</keyword>
<comment type="subcellular location">
    <subcellularLocation>
        <location evidence="2">Cell membrane</location>
        <topology evidence="2">Multi-pass membrane protein</topology>
    </subcellularLocation>
</comment>
<evidence type="ECO:0000256" key="5">
    <source>
        <dbReference type="ARBA" id="ARBA00022448"/>
    </source>
</evidence>
<dbReference type="GO" id="GO:0042910">
    <property type="term" value="F:xenobiotic transmembrane transporter activity"/>
    <property type="evidence" value="ECO:0007669"/>
    <property type="project" value="InterPro"/>
</dbReference>
<comment type="caution">
    <text evidence="14">The sequence shown here is derived from an EMBL/GenBank/DDBJ whole genome shotgun (WGS) entry which is preliminary data.</text>
</comment>
<dbReference type="GO" id="GO:0006811">
    <property type="term" value="P:monoatomic ion transport"/>
    <property type="evidence" value="ECO:0007669"/>
    <property type="project" value="UniProtKB-KW"/>
</dbReference>
<feature type="transmembrane region" description="Helical" evidence="13">
    <location>
        <begin position="350"/>
        <end position="368"/>
    </location>
</feature>
<evidence type="ECO:0000256" key="4">
    <source>
        <dbReference type="ARBA" id="ARBA00020268"/>
    </source>
</evidence>
<evidence type="ECO:0000313" key="14">
    <source>
        <dbReference type="EMBL" id="HCL02674.1"/>
    </source>
</evidence>
<evidence type="ECO:0000256" key="8">
    <source>
        <dbReference type="ARBA" id="ARBA00022692"/>
    </source>
</evidence>
<keyword evidence="7" id="KW-1003">Cell membrane</keyword>
<evidence type="ECO:0000256" key="12">
    <source>
        <dbReference type="ARBA" id="ARBA00031636"/>
    </source>
</evidence>
<feature type="transmembrane region" description="Helical" evidence="13">
    <location>
        <begin position="311"/>
        <end position="330"/>
    </location>
</feature>
<dbReference type="EMBL" id="DPVV01000319">
    <property type="protein sequence ID" value="HCL02674.1"/>
    <property type="molecule type" value="Genomic_DNA"/>
</dbReference>
<evidence type="ECO:0000256" key="7">
    <source>
        <dbReference type="ARBA" id="ARBA00022475"/>
    </source>
</evidence>
<evidence type="ECO:0000313" key="15">
    <source>
        <dbReference type="Proteomes" id="UP000262969"/>
    </source>
</evidence>
<comment type="function">
    <text evidence="1">Multidrug efflux pump.</text>
</comment>
<name>A0A3D2X703_9FIRM</name>
<keyword evidence="10" id="KW-0406">Ion transport</keyword>
<keyword evidence="11 13" id="KW-0472">Membrane</keyword>
<evidence type="ECO:0000256" key="9">
    <source>
        <dbReference type="ARBA" id="ARBA00022989"/>
    </source>
</evidence>
<dbReference type="Pfam" id="PF01554">
    <property type="entry name" value="MatE"/>
    <property type="match status" value="2"/>
</dbReference>
<keyword evidence="9 13" id="KW-1133">Transmembrane helix</keyword>
<dbReference type="NCBIfam" id="TIGR00797">
    <property type="entry name" value="matE"/>
    <property type="match status" value="1"/>
</dbReference>
<gene>
    <name evidence="14" type="ORF">DHW61_09735</name>
</gene>
<keyword evidence="6" id="KW-0050">Antiport</keyword>
<dbReference type="GO" id="GO:0005886">
    <property type="term" value="C:plasma membrane"/>
    <property type="evidence" value="ECO:0007669"/>
    <property type="project" value="UniProtKB-SubCell"/>
</dbReference>
<dbReference type="AlphaFoldDB" id="A0A3D2X703"/>
<dbReference type="GO" id="GO:0015297">
    <property type="term" value="F:antiporter activity"/>
    <property type="evidence" value="ECO:0007669"/>
    <property type="project" value="UniProtKB-KW"/>
</dbReference>
<evidence type="ECO:0000256" key="10">
    <source>
        <dbReference type="ARBA" id="ARBA00023065"/>
    </source>
</evidence>
<feature type="transmembrane region" description="Helical" evidence="13">
    <location>
        <begin position="187"/>
        <end position="206"/>
    </location>
</feature>
<evidence type="ECO:0000256" key="3">
    <source>
        <dbReference type="ARBA" id="ARBA00010199"/>
    </source>
</evidence>
<organism evidence="14 15">
    <name type="scientific">Lachnoclostridium phytofermentans</name>
    <dbReference type="NCBI Taxonomy" id="66219"/>
    <lineage>
        <taxon>Bacteria</taxon>
        <taxon>Bacillati</taxon>
        <taxon>Bacillota</taxon>
        <taxon>Clostridia</taxon>
        <taxon>Lachnospirales</taxon>
        <taxon>Lachnospiraceae</taxon>
    </lineage>
</organism>
<dbReference type="InterPro" id="IPR048279">
    <property type="entry name" value="MdtK-like"/>
</dbReference>
<dbReference type="PANTHER" id="PTHR43298:SF2">
    <property type="entry name" value="FMN_FAD EXPORTER YEEO-RELATED"/>
    <property type="match status" value="1"/>
</dbReference>
<feature type="transmembrane region" description="Helical" evidence="13">
    <location>
        <begin position="87"/>
        <end position="115"/>
    </location>
</feature>
<reference evidence="14 15" key="1">
    <citation type="journal article" date="2018" name="Nat. Biotechnol.">
        <title>A standardized bacterial taxonomy based on genome phylogeny substantially revises the tree of life.</title>
        <authorList>
            <person name="Parks D.H."/>
            <person name="Chuvochina M."/>
            <person name="Waite D.W."/>
            <person name="Rinke C."/>
            <person name="Skarshewski A."/>
            <person name="Chaumeil P.A."/>
            <person name="Hugenholtz P."/>
        </authorList>
    </citation>
    <scope>NUCLEOTIDE SEQUENCE [LARGE SCALE GENOMIC DNA]</scope>
    <source>
        <strain evidence="14">UBA11728</strain>
    </source>
</reference>
<dbReference type="PIRSF" id="PIRSF006603">
    <property type="entry name" value="DinF"/>
    <property type="match status" value="1"/>
</dbReference>
<evidence type="ECO:0000256" key="11">
    <source>
        <dbReference type="ARBA" id="ARBA00023136"/>
    </source>
</evidence>
<proteinExistence type="inferred from homology"/>
<evidence type="ECO:0000256" key="13">
    <source>
        <dbReference type="SAM" id="Phobius"/>
    </source>
</evidence>
<accession>A0A3D2X703</accession>
<feature type="transmembrane region" description="Helical" evidence="13">
    <location>
        <begin position="127"/>
        <end position="151"/>
    </location>
</feature>
<feature type="transmembrane region" description="Helical" evidence="13">
    <location>
        <begin position="163"/>
        <end position="181"/>
    </location>
</feature>
<dbReference type="PANTHER" id="PTHR43298">
    <property type="entry name" value="MULTIDRUG RESISTANCE PROTEIN NORM-RELATED"/>
    <property type="match status" value="1"/>
</dbReference>
<dbReference type="Proteomes" id="UP000262969">
    <property type="component" value="Unassembled WGS sequence"/>
</dbReference>